<protein>
    <submittedName>
        <fullName evidence="7">Unannotated protein</fullName>
    </submittedName>
</protein>
<dbReference type="GO" id="GO:0003978">
    <property type="term" value="F:UDP-glucose 4-epimerase activity"/>
    <property type="evidence" value="ECO:0007669"/>
    <property type="project" value="InterPro"/>
</dbReference>
<sequence length="325" mass="35553">MTTLVTGGAGYIGAHTVRALKNASRDVVVLDTLERGNKKAVLGAKLIVGDIADQKLVAKICRKYQVTDVVHFAAYKAVGESMTHPMMYWQNNVASTIKLLETLISQNVCRFVFSSSASVYGTPKTSPTTENELTNPESVYAETKLAVENILKSLTAGGLNSVSLRYFNAAGASSDNKIGEDWTTSQNLIPRVMRALLDDKFKFEVFGDDYETPDGTCIRDYIHVEDLAVAHVKALEYLESGSKTIACNIGTGNGTSVTQLLEMAEEVAKRKVPHTIGARRDGDPVSVYADATLARKVLNWQSTHDLRSIIESAYNWHSTHPSGYR</sequence>
<evidence type="ECO:0000313" key="7">
    <source>
        <dbReference type="EMBL" id="CAB4531005.1"/>
    </source>
</evidence>
<dbReference type="InterPro" id="IPR005886">
    <property type="entry name" value="UDP_G4E"/>
</dbReference>
<dbReference type="Gene3D" id="3.90.25.10">
    <property type="entry name" value="UDP-galactose 4-epimerase, domain 1"/>
    <property type="match status" value="1"/>
</dbReference>
<keyword evidence="4" id="KW-0413">Isomerase</keyword>
<evidence type="ECO:0000256" key="3">
    <source>
        <dbReference type="ARBA" id="ARBA00023027"/>
    </source>
</evidence>
<dbReference type="InterPro" id="IPR036291">
    <property type="entry name" value="NAD(P)-bd_dom_sf"/>
</dbReference>
<dbReference type="Pfam" id="PF01370">
    <property type="entry name" value="Epimerase"/>
    <property type="match status" value="1"/>
</dbReference>
<name>A0A6J6AWU6_9ZZZZ</name>
<dbReference type="AlphaFoldDB" id="A0A6J6AWU6"/>
<reference evidence="7" key="1">
    <citation type="submission" date="2020-05" db="EMBL/GenBank/DDBJ databases">
        <authorList>
            <person name="Chiriac C."/>
            <person name="Salcher M."/>
            <person name="Ghai R."/>
            <person name="Kavagutti S V."/>
        </authorList>
    </citation>
    <scope>NUCLEOTIDE SEQUENCE</scope>
</reference>
<evidence type="ECO:0000256" key="4">
    <source>
        <dbReference type="ARBA" id="ARBA00023235"/>
    </source>
</evidence>
<keyword evidence="3" id="KW-0520">NAD</keyword>
<dbReference type="EMBL" id="CAEZSE010000025">
    <property type="protein sequence ID" value="CAB4531005.1"/>
    <property type="molecule type" value="Genomic_DNA"/>
</dbReference>
<dbReference type="PANTHER" id="PTHR43725">
    <property type="entry name" value="UDP-GLUCOSE 4-EPIMERASE"/>
    <property type="match status" value="1"/>
</dbReference>
<dbReference type="NCBIfam" id="TIGR01179">
    <property type="entry name" value="galE"/>
    <property type="match status" value="1"/>
</dbReference>
<dbReference type="Gene3D" id="3.40.50.720">
    <property type="entry name" value="NAD(P)-binding Rossmann-like Domain"/>
    <property type="match status" value="1"/>
</dbReference>
<dbReference type="GO" id="GO:0033499">
    <property type="term" value="P:galactose catabolic process via UDP-galactose, Leloir pathway"/>
    <property type="evidence" value="ECO:0007669"/>
    <property type="project" value="TreeGrafter"/>
</dbReference>
<proteinExistence type="inferred from homology"/>
<evidence type="ECO:0000256" key="1">
    <source>
        <dbReference type="ARBA" id="ARBA00001911"/>
    </source>
</evidence>
<feature type="domain" description="NAD-dependent epimerase/dehydratase" evidence="6">
    <location>
        <begin position="4"/>
        <end position="250"/>
    </location>
</feature>
<gene>
    <name evidence="7" type="ORF">UFOPK1353_00260</name>
</gene>
<dbReference type="SUPFAM" id="SSF51735">
    <property type="entry name" value="NAD(P)-binding Rossmann-fold domains"/>
    <property type="match status" value="1"/>
</dbReference>
<dbReference type="CDD" id="cd05247">
    <property type="entry name" value="UDP_G4E_1_SDR_e"/>
    <property type="match status" value="1"/>
</dbReference>
<organism evidence="7">
    <name type="scientific">freshwater metagenome</name>
    <dbReference type="NCBI Taxonomy" id="449393"/>
    <lineage>
        <taxon>unclassified sequences</taxon>
        <taxon>metagenomes</taxon>
        <taxon>ecological metagenomes</taxon>
    </lineage>
</organism>
<evidence type="ECO:0000256" key="5">
    <source>
        <dbReference type="ARBA" id="ARBA00023277"/>
    </source>
</evidence>
<evidence type="ECO:0000256" key="2">
    <source>
        <dbReference type="ARBA" id="ARBA00007637"/>
    </source>
</evidence>
<comment type="similarity">
    <text evidence="2">Belongs to the NAD(P)-dependent epimerase/dehydratase family.</text>
</comment>
<accession>A0A6J6AWU6</accession>
<comment type="cofactor">
    <cofactor evidence="1">
        <name>NAD(+)</name>
        <dbReference type="ChEBI" id="CHEBI:57540"/>
    </cofactor>
</comment>
<keyword evidence="5" id="KW-0119">Carbohydrate metabolism</keyword>
<dbReference type="PANTHER" id="PTHR43725:SF53">
    <property type="entry name" value="UDP-ARABINOSE 4-EPIMERASE 1"/>
    <property type="match status" value="1"/>
</dbReference>
<evidence type="ECO:0000259" key="6">
    <source>
        <dbReference type="Pfam" id="PF01370"/>
    </source>
</evidence>
<dbReference type="InterPro" id="IPR001509">
    <property type="entry name" value="Epimerase_deHydtase"/>
</dbReference>